<keyword evidence="3" id="KW-0121">Carboxypeptidase</keyword>
<gene>
    <name evidence="18" type="ORF">TcarDRAFT_0256</name>
</gene>
<dbReference type="InterPro" id="IPR050396">
    <property type="entry name" value="Glycosyltr_51/Transpeptidase"/>
</dbReference>
<dbReference type="GO" id="GO:0006508">
    <property type="term" value="P:proteolysis"/>
    <property type="evidence" value="ECO:0007669"/>
    <property type="project" value="UniProtKB-KW"/>
</dbReference>
<dbReference type="OrthoDB" id="9766909at2"/>
<dbReference type="SUPFAM" id="SSF56601">
    <property type="entry name" value="beta-lactamase/transpeptidase-like"/>
    <property type="match status" value="1"/>
</dbReference>
<keyword evidence="15" id="KW-1133">Transmembrane helix</keyword>
<feature type="domain" description="Penicillin-binding protein transpeptidase" evidence="16">
    <location>
        <begin position="305"/>
        <end position="539"/>
    </location>
</feature>
<evidence type="ECO:0000256" key="3">
    <source>
        <dbReference type="ARBA" id="ARBA00022645"/>
    </source>
</evidence>
<reference evidence="18 19" key="2">
    <citation type="submission" date="2007-01" db="EMBL/GenBank/DDBJ databases">
        <title>Sequencing of the draft genome and assembly of Thermosinus carboxydivorans Nor1.</title>
        <authorList>
            <consortium name="US DOE Joint Genome Institute (JGI-PGF)"/>
            <person name="Copeland A."/>
            <person name="Lucas S."/>
            <person name="Lapidus A."/>
            <person name="Barry K."/>
            <person name="Glavina del Rio T."/>
            <person name="Dalin E."/>
            <person name="Tice H."/>
            <person name="Bruce D."/>
            <person name="Pitluck S."/>
            <person name="Richardson P."/>
        </authorList>
    </citation>
    <scope>NUCLEOTIDE SEQUENCE [LARGE SCALE GENOMIC DNA]</scope>
    <source>
        <strain evidence="18 19">Nor1</strain>
    </source>
</reference>
<evidence type="ECO:0000256" key="6">
    <source>
        <dbReference type="ARBA" id="ARBA00022679"/>
    </source>
</evidence>
<keyword evidence="15" id="KW-0812">Transmembrane</keyword>
<accession>A1HTS0</accession>
<evidence type="ECO:0000313" key="18">
    <source>
        <dbReference type="EMBL" id="EAX46555.1"/>
    </source>
</evidence>
<dbReference type="InterPro" id="IPR023346">
    <property type="entry name" value="Lysozyme-like_dom_sf"/>
</dbReference>
<evidence type="ECO:0000256" key="5">
    <source>
        <dbReference type="ARBA" id="ARBA00022676"/>
    </source>
</evidence>
<feature type="region of interest" description="Disordered" evidence="14">
    <location>
        <begin position="622"/>
        <end position="674"/>
    </location>
</feature>
<dbReference type="RefSeq" id="WP_007290424.1">
    <property type="nucleotide sequence ID" value="NZ_AAWL01000028.1"/>
</dbReference>
<evidence type="ECO:0000256" key="15">
    <source>
        <dbReference type="SAM" id="Phobius"/>
    </source>
</evidence>
<dbReference type="InterPro" id="IPR036950">
    <property type="entry name" value="PBP_transglycosylase"/>
</dbReference>
<evidence type="ECO:0000256" key="14">
    <source>
        <dbReference type="SAM" id="MobiDB-lite"/>
    </source>
</evidence>
<comment type="similarity">
    <text evidence="2">In the N-terminal section; belongs to the glycosyltransferase 51 family.</text>
</comment>
<protein>
    <submittedName>
        <fullName evidence="18">Penicillin-binding protein, 1A family</fullName>
    </submittedName>
</protein>
<dbReference type="GO" id="GO:0008658">
    <property type="term" value="F:penicillin binding"/>
    <property type="evidence" value="ECO:0007669"/>
    <property type="project" value="InterPro"/>
</dbReference>
<evidence type="ECO:0000256" key="8">
    <source>
        <dbReference type="ARBA" id="ARBA00022960"/>
    </source>
</evidence>
<evidence type="ECO:0000256" key="2">
    <source>
        <dbReference type="ARBA" id="ARBA00007739"/>
    </source>
</evidence>
<keyword evidence="19" id="KW-1185">Reference proteome</keyword>
<sequence length="674" mass="73887">MRWREYIIDGIIVVVILSIFAGIGYAFFSLPRTDTIDNLQHIAATQVFDINGQLISKLFEENRIVVSINNISPYVQQAIIANEDTRFYSHFGIDPIGIVRALIVDIRTRSLAEGGSTITQQLAKNMFLTQERTLGRKIKEALLAIVIERKFSKQEILQAYLNQVYFGEGAYGIEAAAQVYFGKHANELTLGESALLAGLPRGPNIYSPYIDLKAALDRRAIVLAGMVKEGYITAEQAAKANAEPLVLAGKKKRVVQASYFLDYVANELVSRYGANRVYKGGLKVYTTLDIKTQQAAEAVLGERQGAVLALDPRTGYIKAMVGGRNYEESQINRVTAEVRQPGSAFKPFVYSAALMQGLTPASVIVDEPINIGGYQPKNYDKKYRGPITVKKALRWSVNVAAVKVANQVGMDNILSLARTMGISTIVPEDNNLAAALGGLRRGVNLLELTTAYTAFANSGILSQPIAILKVLDEKDQVLEEGRLNQRAVLSPEIAYLMTDMMRGVIQDGTATNANIGRPAAGKTGTTDDYVTAWFIGYTPELLVGIYIGNDDWKPVGISGTEVAGLWGAMMAKVLAGTTPADFAVPRNIITNVPICADSGKRSSGGCPEVEYSAFIKGTEPTTVDPRSWPGLAFPDWRARQQLEEPSTDQRAEPKRDQKDERPRWKLPWPRLPGF</sequence>
<comment type="catalytic activity">
    <reaction evidence="12">
        <text>Preferential cleavage: (Ac)2-L-Lys-D-Ala-|-D-Ala. Also transpeptidation of peptidyl-alanyl moieties that are N-acyl substituents of D-alanine.</text>
        <dbReference type="EC" id="3.4.16.4"/>
    </reaction>
</comment>
<dbReference type="Pfam" id="PF00905">
    <property type="entry name" value="Transpeptidase"/>
    <property type="match status" value="1"/>
</dbReference>
<evidence type="ECO:0000256" key="7">
    <source>
        <dbReference type="ARBA" id="ARBA00022801"/>
    </source>
</evidence>
<evidence type="ECO:0000256" key="9">
    <source>
        <dbReference type="ARBA" id="ARBA00022984"/>
    </source>
</evidence>
<organism evidence="18 19">
    <name type="scientific">Thermosinus carboxydivorans Nor1</name>
    <dbReference type="NCBI Taxonomy" id="401526"/>
    <lineage>
        <taxon>Bacteria</taxon>
        <taxon>Bacillati</taxon>
        <taxon>Bacillota</taxon>
        <taxon>Negativicutes</taxon>
        <taxon>Selenomonadales</taxon>
        <taxon>Sporomusaceae</taxon>
        <taxon>Thermosinus</taxon>
    </lineage>
</organism>
<dbReference type="eggNOG" id="COG0744">
    <property type="taxonomic scope" value="Bacteria"/>
</dbReference>
<keyword evidence="5" id="KW-0328">Glycosyltransferase</keyword>
<dbReference type="PANTHER" id="PTHR32282:SF33">
    <property type="entry name" value="PEPTIDOGLYCAN GLYCOSYLTRANSFERASE"/>
    <property type="match status" value="1"/>
</dbReference>
<keyword evidence="11" id="KW-0961">Cell wall biogenesis/degradation</keyword>
<dbReference type="PANTHER" id="PTHR32282">
    <property type="entry name" value="BINDING PROTEIN TRANSPEPTIDASE, PUTATIVE-RELATED"/>
    <property type="match status" value="1"/>
</dbReference>
<feature type="domain" description="Glycosyl transferase family 51" evidence="17">
    <location>
        <begin position="52"/>
        <end position="226"/>
    </location>
</feature>
<name>A1HTS0_9FIRM</name>
<feature type="compositionally biased region" description="Low complexity" evidence="14">
    <location>
        <begin position="665"/>
        <end position="674"/>
    </location>
</feature>
<dbReference type="Pfam" id="PF00912">
    <property type="entry name" value="Transgly"/>
    <property type="match status" value="1"/>
</dbReference>
<keyword evidence="6" id="KW-0808">Transferase</keyword>
<keyword evidence="4" id="KW-0645">Protease</keyword>
<evidence type="ECO:0000256" key="13">
    <source>
        <dbReference type="ARBA" id="ARBA00049902"/>
    </source>
</evidence>
<evidence type="ECO:0000256" key="1">
    <source>
        <dbReference type="ARBA" id="ARBA00007090"/>
    </source>
</evidence>
<keyword evidence="10" id="KW-0511">Multifunctional enzyme</keyword>
<dbReference type="FunFam" id="1.10.3810.10:FF:000001">
    <property type="entry name" value="Penicillin-binding protein 1A"/>
    <property type="match status" value="1"/>
</dbReference>
<evidence type="ECO:0000256" key="11">
    <source>
        <dbReference type="ARBA" id="ARBA00023316"/>
    </source>
</evidence>
<comment type="caution">
    <text evidence="18">The sequence shown here is derived from an EMBL/GenBank/DDBJ whole genome shotgun (WGS) entry which is preliminary data.</text>
</comment>
<keyword evidence="7" id="KW-0378">Hydrolase</keyword>
<evidence type="ECO:0000256" key="4">
    <source>
        <dbReference type="ARBA" id="ARBA00022670"/>
    </source>
</evidence>
<evidence type="ECO:0000256" key="10">
    <source>
        <dbReference type="ARBA" id="ARBA00023268"/>
    </source>
</evidence>
<comment type="similarity">
    <text evidence="1">In the C-terminal section; belongs to the transpeptidase family.</text>
</comment>
<evidence type="ECO:0000313" key="19">
    <source>
        <dbReference type="Proteomes" id="UP000005139"/>
    </source>
</evidence>
<dbReference type="InterPro" id="IPR001264">
    <property type="entry name" value="Glyco_trans_51"/>
</dbReference>
<feature type="transmembrane region" description="Helical" evidence="15">
    <location>
        <begin position="7"/>
        <end position="28"/>
    </location>
</feature>
<dbReference type="InterPro" id="IPR001460">
    <property type="entry name" value="PCN-bd_Tpept"/>
</dbReference>
<dbReference type="NCBIfam" id="TIGR02074">
    <property type="entry name" value="PBP_1a_fam"/>
    <property type="match status" value="1"/>
</dbReference>
<evidence type="ECO:0000256" key="12">
    <source>
        <dbReference type="ARBA" id="ARBA00034000"/>
    </source>
</evidence>
<dbReference type="AlphaFoldDB" id="A1HTS0"/>
<keyword evidence="9" id="KW-0573">Peptidoglycan synthesis</keyword>
<dbReference type="Proteomes" id="UP000005139">
    <property type="component" value="Unassembled WGS sequence"/>
</dbReference>
<reference evidence="18 19" key="1">
    <citation type="submission" date="2007-01" db="EMBL/GenBank/DDBJ databases">
        <title>Annotation of the draft genome assembly of Thermosinus carboxydivorans Nor1.</title>
        <authorList>
            <consortium name="US DOE Joint Genome Institute (JGI-ORNL)"/>
            <person name="Larimer F."/>
            <person name="Land M."/>
            <person name="Hauser L."/>
        </authorList>
    </citation>
    <scope>NUCLEOTIDE SEQUENCE [LARGE SCALE GENOMIC DNA]</scope>
    <source>
        <strain evidence="18 19">Nor1</strain>
    </source>
</reference>
<evidence type="ECO:0000259" key="16">
    <source>
        <dbReference type="Pfam" id="PF00905"/>
    </source>
</evidence>
<dbReference type="GO" id="GO:0071555">
    <property type="term" value="P:cell wall organization"/>
    <property type="evidence" value="ECO:0007669"/>
    <property type="project" value="UniProtKB-KW"/>
</dbReference>
<feature type="compositionally biased region" description="Basic and acidic residues" evidence="14">
    <location>
        <begin position="636"/>
        <end position="663"/>
    </location>
</feature>
<dbReference type="InterPro" id="IPR012338">
    <property type="entry name" value="Beta-lactam/transpept-like"/>
</dbReference>
<evidence type="ECO:0000259" key="17">
    <source>
        <dbReference type="Pfam" id="PF00912"/>
    </source>
</evidence>
<keyword evidence="15" id="KW-0472">Membrane</keyword>
<dbReference type="GO" id="GO:0008360">
    <property type="term" value="P:regulation of cell shape"/>
    <property type="evidence" value="ECO:0007669"/>
    <property type="project" value="UniProtKB-KW"/>
</dbReference>
<dbReference type="SUPFAM" id="SSF53955">
    <property type="entry name" value="Lysozyme-like"/>
    <property type="match status" value="1"/>
</dbReference>
<dbReference type="Gene3D" id="1.10.3810.10">
    <property type="entry name" value="Biosynthetic peptidoglycan transglycosylase-like"/>
    <property type="match status" value="1"/>
</dbReference>
<keyword evidence="8" id="KW-0133">Cell shape</keyword>
<dbReference type="Gene3D" id="3.40.710.10">
    <property type="entry name" value="DD-peptidase/beta-lactamase superfamily"/>
    <property type="match status" value="1"/>
</dbReference>
<proteinExistence type="inferred from homology"/>
<comment type="catalytic activity">
    <reaction evidence="13">
        <text>[GlcNAc-(1-&gt;4)-Mur2Ac(oyl-L-Ala-gamma-D-Glu-L-Lys-D-Ala-D-Ala)](n)-di-trans,octa-cis-undecaprenyl diphosphate + beta-D-GlcNAc-(1-&gt;4)-Mur2Ac(oyl-L-Ala-gamma-D-Glu-L-Lys-D-Ala-D-Ala)-di-trans,octa-cis-undecaprenyl diphosphate = [GlcNAc-(1-&gt;4)-Mur2Ac(oyl-L-Ala-gamma-D-Glu-L-Lys-D-Ala-D-Ala)](n+1)-di-trans,octa-cis-undecaprenyl diphosphate + di-trans,octa-cis-undecaprenyl diphosphate + H(+)</text>
        <dbReference type="Rhea" id="RHEA:23708"/>
        <dbReference type="Rhea" id="RHEA-COMP:9602"/>
        <dbReference type="Rhea" id="RHEA-COMP:9603"/>
        <dbReference type="ChEBI" id="CHEBI:15378"/>
        <dbReference type="ChEBI" id="CHEBI:58405"/>
        <dbReference type="ChEBI" id="CHEBI:60033"/>
        <dbReference type="ChEBI" id="CHEBI:78435"/>
        <dbReference type="EC" id="2.4.99.28"/>
    </reaction>
</comment>
<dbReference type="GO" id="GO:0009252">
    <property type="term" value="P:peptidoglycan biosynthetic process"/>
    <property type="evidence" value="ECO:0007669"/>
    <property type="project" value="UniProtKB-KW"/>
</dbReference>
<dbReference type="EMBL" id="AAWL01000028">
    <property type="protein sequence ID" value="EAX46555.1"/>
    <property type="molecule type" value="Genomic_DNA"/>
</dbReference>
<dbReference type="GO" id="GO:0009002">
    <property type="term" value="F:serine-type D-Ala-D-Ala carboxypeptidase activity"/>
    <property type="evidence" value="ECO:0007669"/>
    <property type="project" value="UniProtKB-EC"/>
</dbReference>
<dbReference type="GO" id="GO:0030288">
    <property type="term" value="C:outer membrane-bounded periplasmic space"/>
    <property type="evidence" value="ECO:0007669"/>
    <property type="project" value="TreeGrafter"/>
</dbReference>
<dbReference type="GO" id="GO:0008955">
    <property type="term" value="F:peptidoglycan glycosyltransferase activity"/>
    <property type="evidence" value="ECO:0007669"/>
    <property type="project" value="UniProtKB-EC"/>
</dbReference>